<dbReference type="PDBsum" id="6DGS"/>
<evidence type="ECO:0000256" key="2">
    <source>
        <dbReference type="ARBA" id="ARBA00001917"/>
    </source>
</evidence>
<dbReference type="PDB" id="3TJX">
    <property type="method" value="X-ray"/>
    <property type="resolution" value="1.64 A"/>
    <property type="chains" value="A/B=1-320"/>
</dbReference>
<feature type="binding site" evidence="21 31">
    <location>
        <position position="71"/>
    </location>
    <ligand>
        <name>orotate</name>
        <dbReference type="ChEBI" id="CHEBI:30839"/>
    </ligand>
</feature>
<feature type="binding site" evidence="20 21">
    <location>
        <position position="251"/>
    </location>
    <ligand>
        <name>FMN</name>
        <dbReference type="ChEBI" id="CHEBI:58210"/>
    </ligand>
</feature>
<dbReference type="PDBsum" id="3MJY"/>
<evidence type="ECO:0000256" key="12">
    <source>
        <dbReference type="ARBA" id="ARBA00022975"/>
    </source>
</evidence>
<accession>Q4QEW7</accession>
<reference evidence="32" key="14">
    <citation type="submission" date="2021-05" db="PDB data bank">
        <title>Leishmania major dihydroorotate dehydrogenase in complex with [4-(1H-pyrrol-1-yl)phenyl]methanol.</title>
        <authorList>
            <person name="Pinheiro M.P."/>
            <person name="Hunter W.N."/>
            <person name="Cardoso I.A."/>
            <person name="Nonato M.C."/>
        </authorList>
    </citation>
    <scope>X-RAY CRYSTALLOGRAPHY (1.80 ANGSTROMS) IN COMPLEX WITH FMN</scope>
</reference>
<dbReference type="HOGENOM" id="CLU_042042_3_0_1"/>
<dbReference type="InterPro" id="IPR033886">
    <property type="entry name" value="DHOD_1A"/>
</dbReference>
<dbReference type="VEuPathDB" id="TriTrypDB:LmjF.16.0530"/>
<dbReference type="PANTHER" id="PTHR48109">
    <property type="entry name" value="DIHYDROOROTATE DEHYDROGENASE (QUINONE), MITOCHONDRIAL-RELATED"/>
    <property type="match status" value="1"/>
</dbReference>
<dbReference type="GO" id="GO:0004152">
    <property type="term" value="F:dihydroorotate dehydrogenase activity"/>
    <property type="evidence" value="ECO:0000314"/>
    <property type="project" value="GeneDB"/>
</dbReference>
<feature type="modified residue" description="Cysteine sulfenic acid (-SOH)" evidence="29">
    <location>
        <position position="150"/>
    </location>
</feature>
<keyword evidence="20 21" id="KW-0547">Nucleotide-binding</keyword>
<evidence type="ECO:0000256" key="8">
    <source>
        <dbReference type="ARBA" id="ARBA00021374"/>
    </source>
</evidence>
<dbReference type="EC" id="1.3.98.1" evidence="7 16"/>
<feature type="binding site" evidence="20 21">
    <location>
        <position position="194"/>
    </location>
    <ligand>
        <name>FMN</name>
        <dbReference type="ChEBI" id="CHEBI:58210"/>
    </ligand>
</feature>
<reference evidence="31" key="12">
    <citation type="submission" date="2018-08" db="PDB data bank">
        <title>Crystal structure of Leishmania major dihydroorotate dehydrogenase mutant H174A in complex with orotate.</title>
        <authorList>
            <person name="Reis R.A.G."/>
            <person name="Pinheiro M.P."/>
            <person name="de Souza A.L."/>
            <person name="Hunter W.N."/>
            <person name="Nonato M.C."/>
        </authorList>
    </citation>
    <scope>X-RAY CRYSTALLOGRAPHY (2.05 ANGSTROMS) IN COMPLEX WITH FMN AND OROTATE</scope>
</reference>
<dbReference type="FunFam" id="3.20.20.70:FF:000027">
    <property type="entry name" value="Dihydropyrimidine dehydrogenase [NADP(+)]"/>
    <property type="match status" value="1"/>
</dbReference>
<comment type="catalytic activity">
    <reaction evidence="1 16">
        <text>(S)-dihydroorotate + fumarate = orotate + succinate</text>
        <dbReference type="Rhea" id="RHEA:30059"/>
        <dbReference type="ChEBI" id="CHEBI:29806"/>
        <dbReference type="ChEBI" id="CHEBI:30031"/>
        <dbReference type="ChEBI" id="CHEBI:30839"/>
        <dbReference type="ChEBI" id="CHEBI:30864"/>
        <dbReference type="EC" id="1.3.98.1"/>
    </reaction>
</comment>
<dbReference type="PDB" id="3TQ0">
    <property type="method" value="X-ray"/>
    <property type="resolution" value="1.90 A"/>
    <property type="chains" value="A/B=1-312"/>
</dbReference>
<dbReference type="PDBsum" id="3TRO"/>
<reference evidence="29" key="10">
    <citation type="submission" date="2018-05" db="PDB data bank">
        <title>Crystal Structure of Leishmania major dihydroorotate dehydrogenase mutant Y142A.</title>
        <authorList>
            <person name="Reis R.A.G."/>
            <person name="Pinheiro M.P."/>
            <person name="Nonato M.C."/>
        </authorList>
    </citation>
    <scope>X-RAY CRYSTALLOGRAPHY (1.75 ANGSTROMS) IN COMPLEX WITH FMN</scope>
    <scope>CYSTEINE SULFENIC ACID (-SOH) AT CYS-150</scope>
</reference>
<keyword evidence="12 16" id="KW-0665">Pyrimidine biosynthesis</keyword>
<evidence type="ECO:0000313" key="19">
    <source>
        <dbReference type="Proteomes" id="UP000000542"/>
    </source>
</evidence>
<keyword evidence="20 21" id="KW-0002">3D-structure</keyword>
<dbReference type="GO" id="GO:0000166">
    <property type="term" value="F:nucleotide binding"/>
    <property type="evidence" value="ECO:0007669"/>
    <property type="project" value="UniProtKB-KW"/>
</dbReference>
<keyword evidence="13 16" id="KW-0560">Oxidoreductase</keyword>
<evidence type="ECO:0007829" key="30">
    <source>
        <dbReference type="PDB" id="6DWG"/>
    </source>
</evidence>
<evidence type="ECO:0000256" key="14">
    <source>
        <dbReference type="ARBA" id="ARBA00031623"/>
    </source>
</evidence>
<dbReference type="VEuPathDB" id="TriTrypDB:LMJSD75_160010700"/>
<comment type="similarity">
    <text evidence="5 16">Belongs to the dihydroorotate dehydrogenase family. Type 1 subfamily.</text>
</comment>
<dbReference type="PDB" id="3TRO">
    <property type="method" value="X-ray"/>
    <property type="resolution" value="1.86 A"/>
    <property type="chains" value="A/B=1-320"/>
</dbReference>
<dbReference type="PDB" id="4EF9">
    <property type="method" value="X-ray"/>
    <property type="resolution" value="1.60 A"/>
    <property type="chains" value="A/B=1-320"/>
</dbReference>
<feature type="binding site" evidence="20 24">
    <location>
        <position position="128"/>
    </location>
    <ligand>
        <name>FMN</name>
        <dbReference type="ChEBI" id="CHEBI:58210"/>
    </ligand>
</feature>
<feature type="binding site" evidence="20 21">
    <location>
        <position position="165"/>
    </location>
    <ligand>
        <name>FMN</name>
        <dbReference type="ChEBI" id="CHEBI:58210"/>
    </ligand>
</feature>
<feature type="binding site" evidence="25">
    <location>
        <position position="195"/>
    </location>
    <ligand>
        <name>fumarate</name>
        <dbReference type="ChEBI" id="CHEBI:29806"/>
    </ligand>
</feature>
<feature type="binding site" evidence="21 31">
    <location>
        <position position="196"/>
    </location>
    <ligand>
        <name>orotate</name>
        <dbReference type="ChEBI" id="CHEBI:30839"/>
    </ligand>
</feature>
<name>Q4QEW7_LEIMA</name>
<dbReference type="PIRSF" id="PIRSF000164">
    <property type="entry name" value="DHO_oxidase"/>
    <property type="match status" value="1"/>
</dbReference>
<comment type="pathway">
    <text evidence="4 16">Pyrimidine metabolism; UMP biosynthesis via de novo pathway.</text>
</comment>
<feature type="binding site" evidence="20 21">
    <location>
        <position position="273"/>
    </location>
    <ligand>
        <name>FMN</name>
        <dbReference type="ChEBI" id="CHEBI:58210"/>
    </ligand>
</feature>
<dbReference type="PDBsum" id="6DWG"/>
<dbReference type="OMA" id="FDFAHFD"/>
<evidence type="ECO:0000256" key="16">
    <source>
        <dbReference type="RuleBase" id="RU364042"/>
    </source>
</evidence>
<evidence type="ECO:0000256" key="13">
    <source>
        <dbReference type="ARBA" id="ARBA00023002"/>
    </source>
</evidence>
<protein>
    <recommendedName>
        <fullName evidence="8 16">Dihydroorotate dehydrogenase (fumarate)</fullName>
        <ecNumber evidence="7 16">1.3.98.1</ecNumber>
    </recommendedName>
    <alternativeName>
        <fullName evidence="14 16">Dihydroorotate oxidase</fullName>
    </alternativeName>
</protein>
<dbReference type="PDBsum" id="3GZ3"/>
<evidence type="ECO:0007829" key="28">
    <source>
        <dbReference type="PDB" id="4EF9"/>
    </source>
</evidence>
<keyword evidence="19" id="KW-1185">Reference proteome</keyword>
<dbReference type="EMBL" id="FR796412">
    <property type="protein sequence ID" value="CAJ03555.1"/>
    <property type="molecule type" value="Genomic_DNA"/>
</dbReference>
<evidence type="ECO:0000256" key="15">
    <source>
        <dbReference type="ARBA" id="ARBA00058668"/>
    </source>
</evidence>
<dbReference type="BindingDB" id="Q4QEW7"/>
<dbReference type="EvolutionaryTrace" id="Q4QEW7"/>
<keyword evidence="10 16" id="KW-0285">Flavoprotein</keyword>
<evidence type="ECO:0007829" key="23">
    <source>
        <dbReference type="PDB" id="3MJY"/>
    </source>
</evidence>
<evidence type="ECO:0007829" key="32">
    <source>
        <dbReference type="PDB" id="7MX6"/>
    </source>
</evidence>
<dbReference type="GO" id="GO:1990663">
    <property type="term" value="F:dihydroorotate dehydrogenase (fumarate) activity"/>
    <property type="evidence" value="ECO:0007669"/>
    <property type="project" value="UniProtKB-EC"/>
</dbReference>
<evidence type="ECO:0007829" key="22">
    <source>
        <dbReference type="PDB" id="3MHU"/>
    </source>
</evidence>
<dbReference type="PDBsum" id="3GYE"/>
<evidence type="ECO:0007829" key="31">
    <source>
        <dbReference type="PDB" id="6EBS"/>
    </source>
</evidence>
<keyword evidence="9 16" id="KW-0963">Cytoplasm</keyword>
<evidence type="ECO:0000256" key="10">
    <source>
        <dbReference type="ARBA" id="ARBA00022630"/>
    </source>
</evidence>
<dbReference type="PDBsum" id="4EF9"/>
<reference evidence="33" key="13">
    <citation type="submission" date="2021-05" db="PDB data bank">
        <title>Leishmania major dihydroorotate dehydrogenase in complex with 5-amino-2-(1H-pyrrol-1-yl)benzonitrile.</title>
        <authorList>
            <person name="Pinheiro M.P."/>
            <person name="Cardoso I.A."/>
            <person name="Hunter W.N."/>
            <person name="Nonato M.C."/>
        </authorList>
    </citation>
    <scope>X-RAY CRYSTALLOGRAPHY (2.15 ANGSTROMS) IN COMPLEX WITH FMN</scope>
</reference>
<evidence type="ECO:0007829" key="24">
    <source>
        <dbReference type="PDB" id="3TJX"/>
    </source>
</evidence>
<evidence type="ECO:0000256" key="1">
    <source>
        <dbReference type="ARBA" id="ARBA00001694"/>
    </source>
</evidence>
<dbReference type="PDBsum" id="3MHU"/>
<feature type="binding site" evidence="21 31">
    <location>
        <position position="195"/>
    </location>
    <ligand>
        <name>orotate</name>
        <dbReference type="ChEBI" id="CHEBI:30839"/>
    </ligand>
</feature>
<evidence type="ECO:0000256" key="4">
    <source>
        <dbReference type="ARBA" id="ARBA00004725"/>
    </source>
</evidence>
<dbReference type="InParanoid" id="Q4QEW7"/>
<dbReference type="GO" id="GO:0005654">
    <property type="term" value="C:nucleoplasm"/>
    <property type="evidence" value="ECO:0000266"/>
    <property type="project" value="GeneDB"/>
</dbReference>
<reference evidence="21" key="3">
    <citation type="submission" date="2009-04" db="PDB data bank">
        <title>Leismania major dihydroorotate in complex with orotate.</title>
        <authorList>
            <person name="Cordeiro A.T."/>
            <person name="Feliciano P.R."/>
            <person name="Nonato M.C."/>
        </authorList>
    </citation>
    <scope>X-RAY CRYSTALLOGRAPHY (1.90 ANGSTROMS) IN COMPLEX WITH FMN AND OROTATE</scope>
</reference>
<sequence>MSLQVNLLNNTFANPFMNAAGVMCTTTEELVAMTESASGSLVSKSCTPALREGNPTPRYQALPLGSINSMGLPNNGFDFYLAYAAEQHDYGKKPLFLSMSGLSMRENVEMCKRLAAVATEKGVILELNLSCPNVPGKPQVAYDFDAMRQCLTAVSEVYPHSFGVKMPPYFDFAHFDAAAEILNEFPKVQFITCINSIGNGLVIDAETESVVIKPKQGFGGLGGRYVLPTALANINAFYRRCPGKLIFGCGGVYTGEDAFLHVLAGASMVQVGTALQEEGPSIFERLTSELLGVMAKKRYQTLDEFRGKVRTLDGTAESTR</sequence>
<dbReference type="FunCoup" id="Q4QEW7">
    <property type="interactions" value="258"/>
</dbReference>
<feature type="binding site" evidence="21 31">
    <location>
        <position position="128"/>
    </location>
    <ligand>
        <name>orotate</name>
        <dbReference type="ChEBI" id="CHEBI:30839"/>
    </ligand>
</feature>
<reference evidence="30" key="11">
    <citation type="submission" date="2018-06" db="PDB data bank">
        <title>Crystal structure of Leishmania major dihydroorotate dehydrogenase mutant Q139A.</title>
        <authorList>
            <person name="Reis R.A.G."/>
            <person name="Pinheiro M.P."/>
            <person name="Nonato M.C."/>
        </authorList>
    </citation>
    <scope>X-RAY CRYSTALLOGRAPHY (1.90 ANGSTROMS) IN COMPLEX WITH FMN</scope>
</reference>
<feature type="binding site" evidence="20 21">
    <location>
        <position position="249"/>
    </location>
    <ligand>
        <name>FMN</name>
        <dbReference type="ChEBI" id="CHEBI:58210"/>
    </ligand>
</feature>
<dbReference type="SMR" id="Q4QEW7"/>
<feature type="binding site" evidence="21 31">
    <location>
        <position position="72"/>
    </location>
    <ligand>
        <name>orotate</name>
        <dbReference type="ChEBI" id="CHEBI:30839"/>
    </ligand>
</feature>
<proteinExistence type="evidence at protein level"/>
<reference evidence="27 28" key="9">
    <citation type="journal article" date="2013" name="Curr. Pharm. Des.">
        <title>Target sites for the design of anti-trypanosomatid drugs based on the structure of dihydroorotate dehydrogenase.</title>
        <authorList>
            <person name="Pinheiro M.P."/>
            <person name="Emery F.d.a. .S."/>
            <person name="Nonato M.C."/>
        </authorList>
    </citation>
    <scope>X-RAY CRYSTALLOGRAPHY (1.56 ANGSTROMS) IN COMPLEX WITH FMN</scope>
</reference>
<organism evidence="18 19">
    <name type="scientific">Leishmania major</name>
    <dbReference type="NCBI Taxonomy" id="5664"/>
    <lineage>
        <taxon>Eukaryota</taxon>
        <taxon>Discoba</taxon>
        <taxon>Euglenozoa</taxon>
        <taxon>Kinetoplastea</taxon>
        <taxon>Metakinetoplastina</taxon>
        <taxon>Trypanosomatida</taxon>
        <taxon>Trypanosomatidae</taxon>
        <taxon>Leishmaniinae</taxon>
        <taxon>Leishmania</taxon>
    </lineage>
</organism>
<evidence type="ECO:0000256" key="6">
    <source>
        <dbReference type="ARBA" id="ARBA00011738"/>
    </source>
</evidence>
<comment type="function">
    <text evidence="15">Catalyzes the conversion of dihydroorotate to orotate with fumarate as the electron acceptor. Molecular oxygen can replace fumarate in vitro.</text>
</comment>
<feature type="binding site" evidence="21 31">
    <location>
        <position position="44"/>
    </location>
    <ligand>
        <name>orotate</name>
        <dbReference type="ChEBI" id="CHEBI:30839"/>
    </ligand>
</feature>
<dbReference type="GO" id="GO:0006106">
    <property type="term" value="P:fumarate metabolic process"/>
    <property type="evidence" value="ECO:0000314"/>
    <property type="project" value="GeneDB"/>
</dbReference>
<dbReference type="AlphaFoldDB" id="Q4QEW7"/>
<dbReference type="VEuPathDB" id="TriTrypDB:LMJFC_160011500"/>
<dbReference type="PDB" id="4EF8">
    <property type="method" value="X-ray"/>
    <property type="resolution" value="1.56 A"/>
    <property type="chains" value="A/B=1-320"/>
</dbReference>
<evidence type="ECO:0007829" key="21">
    <source>
        <dbReference type="PDB" id="3GZ3"/>
    </source>
</evidence>
<gene>
    <name evidence="18" type="primary">DHODH</name>
    <name evidence="18" type="ORF">LMJF_16_0530</name>
</gene>
<reference evidence="18 19" key="5">
    <citation type="journal article" date="2011" name="Genome Res.">
        <title>Chromosome and gene copy number variation allow major structural change between species and strains of Leishmania.</title>
        <authorList>
            <person name="Rogers M.B."/>
            <person name="Hilley J.D."/>
            <person name="Dickens N.J."/>
            <person name="Wilkes J."/>
            <person name="Bates P.A."/>
            <person name="Depledge D.P."/>
            <person name="Harris D."/>
            <person name="Her Y."/>
            <person name="Herzyk P."/>
            <person name="Imamura H."/>
            <person name="Otto T.D."/>
            <person name="Sanders M."/>
            <person name="Seeger K."/>
            <person name="Dujardin J.C."/>
            <person name="Berriman M."/>
            <person name="Smith D.F."/>
            <person name="Hertz-Fowler C."/>
            <person name="Mottram J.C."/>
        </authorList>
    </citation>
    <scope>NUCLEOTIDE SEQUENCE [LARGE SCALE GENOMIC DNA]</scope>
    <source>
        <strain evidence="19">MHOM/IL/81/Friedlin</strain>
    </source>
</reference>
<dbReference type="InterPro" id="IPR012135">
    <property type="entry name" value="Dihydroorotate_DH_1_2"/>
</dbReference>
<dbReference type="PDBsum" id="3TJX"/>
<evidence type="ECO:0000256" key="5">
    <source>
        <dbReference type="ARBA" id="ARBA00008008"/>
    </source>
</evidence>
<dbReference type="PDBsum" id="6EBS"/>
<comment type="subcellular location">
    <subcellularLocation>
        <location evidence="3 16">Cytoplasm</location>
    </subcellularLocation>
</comment>
<comment type="subunit">
    <text evidence="6 16">Homodimer.</text>
</comment>
<feature type="binding site" evidence="25">
    <location>
        <position position="133"/>
    </location>
    <ligand>
        <name>fumarate</name>
        <dbReference type="ChEBI" id="CHEBI:29806"/>
    </ligand>
</feature>
<evidence type="ECO:0007829" key="29">
    <source>
        <dbReference type="PDB" id="6DGS"/>
    </source>
</evidence>
<dbReference type="STRING" id="5664.Q4QEW7"/>
<dbReference type="RefSeq" id="XP_001682131.1">
    <property type="nucleotide sequence ID" value="XM_001682079.1"/>
</dbReference>
<dbReference type="GO" id="GO:0044205">
    <property type="term" value="P:'de novo' UMP biosynthetic process"/>
    <property type="evidence" value="ECO:0007669"/>
    <property type="project" value="UniProtKB-UniPathway"/>
</dbReference>
<dbReference type="PDBsum" id="4EF8"/>
<dbReference type="Pfam" id="PF01180">
    <property type="entry name" value="DHO_dh"/>
    <property type="match status" value="1"/>
</dbReference>
<evidence type="ECO:0000256" key="3">
    <source>
        <dbReference type="ARBA" id="ARBA00004496"/>
    </source>
</evidence>
<dbReference type="VEuPathDB" id="TriTrypDB:LMJLV39_160010800"/>
<dbReference type="GO" id="GO:0005737">
    <property type="term" value="C:cytoplasm"/>
    <property type="evidence" value="ECO:0000266"/>
    <property type="project" value="GeneDB"/>
</dbReference>
<feature type="binding site" evidence="20 21">
    <location>
        <position position="272"/>
    </location>
    <ligand>
        <name>FMN</name>
        <dbReference type="ChEBI" id="CHEBI:58210"/>
    </ligand>
</feature>
<feature type="binding site" evidence="31">
    <location>
        <position position="133"/>
    </location>
    <ligand>
        <name>orotate</name>
        <dbReference type="ChEBI" id="CHEBI:30839"/>
    </ligand>
</feature>
<dbReference type="PDB" id="7MX6">
    <property type="method" value="X-ray"/>
    <property type="resolution" value="1.80 A"/>
    <property type="chains" value="AAA/BBB=1-320"/>
</dbReference>
<feature type="binding site" evidence="21 31">
    <location>
        <position position="70"/>
    </location>
    <ligand>
        <name>orotate</name>
        <dbReference type="ChEBI" id="CHEBI:30839"/>
    </ligand>
</feature>
<dbReference type="DrugCentral" id="Q4QEW7"/>
<feature type="binding site" evidence="25">
    <location>
        <position position="72"/>
    </location>
    <ligand>
        <name>fumarate</name>
        <dbReference type="ChEBI" id="CHEBI:29806"/>
    </ligand>
</feature>
<dbReference type="UniPathway" id="UPA00070"/>
<evidence type="ECO:0000313" key="18">
    <source>
        <dbReference type="EMBL" id="CAJ03555.1"/>
    </source>
</evidence>
<reference evidence="22 23" key="4">
    <citation type="journal article" date="2010" name="Eur. J. Med. Chem.">
        <title>Novel insights for dihydroorotate dehydrogenase class 1A inhibitors discovery.</title>
        <authorList>
            <person name="Cheleski J."/>
            <person name="Rocha J.R."/>
            <person name="Pinheiro M.P."/>
            <person name="Wiggers H.J."/>
            <person name="da Silva A.B."/>
            <person name="Nonato M.C."/>
            <person name="Montanari C.A."/>
        </authorList>
    </citation>
    <scope>X-RAY CRYSTALLOGRAPHY (1.85 ANGSTROMS) OF 1-312 IN COMPLEX WITH FMN</scope>
</reference>
<evidence type="ECO:0000256" key="11">
    <source>
        <dbReference type="ARBA" id="ARBA00022643"/>
    </source>
</evidence>
<feature type="binding site" evidence="20 21">
    <location>
        <position position="223"/>
    </location>
    <ligand>
        <name>FMN</name>
        <dbReference type="ChEBI" id="CHEBI:58210"/>
    </ligand>
</feature>
<feature type="binding site" evidence="25">
    <location>
        <position position="128"/>
    </location>
    <ligand>
        <name>fumarate</name>
        <dbReference type="ChEBI" id="CHEBI:29806"/>
    </ligand>
</feature>
<dbReference type="PDB" id="3GZ3">
    <property type="method" value="X-ray"/>
    <property type="resolution" value="1.90 A"/>
    <property type="chains" value="A/B=1-320"/>
</dbReference>
<dbReference type="PDB" id="6DWG">
    <property type="method" value="X-ray"/>
    <property type="resolution" value="1.90 A"/>
    <property type="chains" value="A/B=1-320"/>
</dbReference>
<feature type="binding site" evidence="20 21">
    <location>
        <position position="45"/>
    </location>
    <ligand>
        <name>FMN</name>
        <dbReference type="ChEBI" id="CHEBI:58210"/>
    </ligand>
</feature>
<reference evidence="18 19" key="1">
    <citation type="journal article" date="2005" name="Science">
        <title>The genome of the kinetoplastid parasite, Leishmania major.</title>
        <authorList>
            <person name="Ivens A.C."/>
            <person name="Peacock C.S."/>
            <person name="Worthey E.A."/>
            <person name="Murphy L."/>
            <person name="Aggarwal G."/>
            <person name="Berriman M."/>
            <person name="Sisk E."/>
            <person name="Rajandream M.A."/>
            <person name="Adlem E."/>
            <person name="Aert R."/>
            <person name="Anupama A."/>
            <person name="Apostolou Z."/>
            <person name="Attipoe P."/>
            <person name="Bason N."/>
            <person name="Bauser C."/>
            <person name="Beck A."/>
            <person name="Beverley S.M."/>
            <person name="Bianchettin G."/>
            <person name="Borzym K."/>
            <person name="Bothe G."/>
            <person name="Bruschi C.V."/>
            <person name="Collins M."/>
            <person name="Cadag E."/>
            <person name="Ciarloni L."/>
            <person name="Clayton C."/>
            <person name="Coulson R.M."/>
            <person name="Cronin A."/>
            <person name="Cruz A.K."/>
            <person name="Davies R.M."/>
            <person name="De Gaudenzi J."/>
            <person name="Dobson D.E."/>
            <person name="Duesterhoeft A."/>
            <person name="Fazelina G."/>
            <person name="Fosker N."/>
            <person name="Frasch A.C."/>
            <person name="Fraser A."/>
            <person name="Fuchs M."/>
            <person name="Gabel C."/>
            <person name="Goble A."/>
            <person name="Goffeau A."/>
            <person name="Harris D."/>
            <person name="Hertz-Fowler C."/>
            <person name="Hilbert H."/>
            <person name="Horn D."/>
            <person name="Huang Y."/>
            <person name="Klages S."/>
            <person name="Knights A."/>
            <person name="Kube M."/>
            <person name="Larke N."/>
            <person name="Litvin L."/>
            <person name="Lord A."/>
            <person name="Louie T."/>
            <person name="Marra M."/>
            <person name="Masuy D."/>
            <person name="Matthews K."/>
            <person name="Michaeli S."/>
            <person name="Mottram J.C."/>
            <person name="Muller-Auer S."/>
            <person name="Munden H."/>
            <person name="Nelson S."/>
            <person name="Norbertczak H."/>
            <person name="Oliver K."/>
            <person name="O'neil S."/>
            <person name="Pentony M."/>
            <person name="Pohl T.M."/>
            <person name="Price C."/>
            <person name="Purnelle B."/>
            <person name="Quail M.A."/>
            <person name="Rabbinowitsch E."/>
            <person name="Reinhardt R."/>
            <person name="Rieger M."/>
            <person name="Rinta J."/>
            <person name="Robben J."/>
            <person name="Robertson L."/>
            <person name="Ruiz J.C."/>
            <person name="Rutter S."/>
            <person name="Saunders D."/>
            <person name="Schafer M."/>
            <person name="Schein J."/>
            <person name="Schwartz D.C."/>
            <person name="Seeger K."/>
            <person name="Seyler A."/>
            <person name="Sharp S."/>
            <person name="Shin H."/>
            <person name="Sivam D."/>
            <person name="Squares R."/>
            <person name="Squares S."/>
            <person name="Tosato V."/>
            <person name="Vogt C."/>
            <person name="Volckaert G."/>
            <person name="Wambutt R."/>
            <person name="Warren T."/>
            <person name="Wedler H."/>
            <person name="Woodward J."/>
            <person name="Zhou S."/>
            <person name="Zimmermann W."/>
            <person name="Smith D.F."/>
            <person name="Blackwell J.M."/>
            <person name="Stuart K.D."/>
            <person name="Barrell B."/>
            <person name="Myler P.J."/>
        </authorList>
    </citation>
    <scope>NUCLEOTIDE SEQUENCE [LARGE SCALE GENOMIC DNA]</scope>
    <source>
        <strain evidence="19">MHOM/IL/81/Friedlin</strain>
    </source>
</reference>
<reference evidence="25" key="8">
    <citation type="journal article" date="2012" name="Biochimie">
        <title>Crystal structure of dihydroorotate dehydrogenase from Leishmania major.</title>
        <authorList>
            <person name="Cordeiro A.T."/>
            <person name="Feliciano P.R."/>
            <person name="Pinheiro M.P."/>
            <person name="Nonato M.C."/>
        </authorList>
    </citation>
    <scope>X-RAY CRYSTALLOGRAPHY (1.90 ANGSTROMS) OF 1-312 IN COMPLEX WITH FMN AND FUMARATE</scope>
</reference>
<dbReference type="PDB" id="3MJY">
    <property type="method" value="X-ray"/>
    <property type="resolution" value="1.96 A"/>
    <property type="chains" value="A/B=1-312"/>
</dbReference>
<dbReference type="NCBIfam" id="NF002702">
    <property type="entry name" value="PRK02506.1"/>
    <property type="match status" value="1"/>
</dbReference>
<evidence type="ECO:0007829" key="20">
    <source>
        <dbReference type="PDB" id="3GYE"/>
    </source>
</evidence>
<evidence type="ECO:0000256" key="9">
    <source>
        <dbReference type="ARBA" id="ARBA00022490"/>
    </source>
</evidence>
<dbReference type="PDB" id="6DGS">
    <property type="method" value="X-ray"/>
    <property type="resolution" value="1.75 A"/>
    <property type="chains" value="A/B=1-320"/>
</dbReference>
<dbReference type="CDD" id="cd04741">
    <property type="entry name" value="DHOD_1A_like"/>
    <property type="match status" value="1"/>
</dbReference>
<dbReference type="SUPFAM" id="SSF51395">
    <property type="entry name" value="FMN-linked oxidoreductases"/>
    <property type="match status" value="1"/>
</dbReference>
<feature type="binding site" evidence="20 21">
    <location>
        <position position="20"/>
    </location>
    <ligand>
        <name>FMN</name>
        <dbReference type="ChEBI" id="CHEBI:58210"/>
    </ligand>
</feature>
<dbReference type="PDB" id="7MYD">
    <property type="method" value="X-ray"/>
    <property type="resolution" value="2.15 A"/>
    <property type="chains" value="AAA/BBB=1-320"/>
</dbReference>
<feature type="binding site" evidence="20 21">
    <location>
        <position position="195"/>
    </location>
    <ligand>
        <name>FMN</name>
        <dbReference type="ChEBI" id="CHEBI:58210"/>
    </ligand>
</feature>
<comment type="cofactor">
    <cofactor evidence="2 16">
        <name>FMN</name>
        <dbReference type="ChEBI" id="CHEBI:58210"/>
    </cofactor>
</comment>
<evidence type="ECO:0000256" key="7">
    <source>
        <dbReference type="ARBA" id="ARBA00011911"/>
    </source>
</evidence>
<keyword evidence="11 16" id="KW-0288">FMN</keyword>
<dbReference type="Gene3D" id="3.20.20.70">
    <property type="entry name" value="Aldolase class I"/>
    <property type="match status" value="1"/>
</dbReference>
<dbReference type="InterPro" id="IPR050074">
    <property type="entry name" value="DHO_dehydrogenase"/>
</dbReference>
<reference evidence="26" key="7">
    <citation type="submission" date="2011-09" db="PDB data bank">
        <title>Crystal Structure of Leishmania major dihydroorotate dehydrogenase mutant D171A.</title>
        <authorList>
            <person name="de Souza A.L."/>
            <person name="Pinheiro M.P."/>
            <person name="Nonato M.C."/>
        </authorList>
    </citation>
    <scope>X-RAY CRYSTALLOGRAPHY (1.86 ANGSTROMS) IN COMPLEX WITH FMN</scope>
</reference>
<dbReference type="ChEMBL" id="CHEMBL4295843"/>
<reference evidence="24" key="6">
    <citation type="submission" date="2011-08" db="PDB data bank">
        <title>Crystal Structure of Leishmania major dihydroorotate dehydrogenase mutant H174A.</title>
        <authorList>
            <person name="de Souza A.L."/>
            <person name="Nonato M.C."/>
            <person name="Pinheiro M.P."/>
        </authorList>
    </citation>
    <scope>X-RAY CRYSTALLOGRAPHY (1.64 ANGSTROMS) IN COMPLEX WITH FMN</scope>
</reference>
<dbReference type="InterPro" id="IPR005720">
    <property type="entry name" value="Dihydroorotate_DH_cat"/>
</dbReference>
<dbReference type="GeneID" id="5650598"/>
<feature type="domain" description="Dihydroorotate dehydrogenase catalytic" evidence="17">
    <location>
        <begin position="3"/>
        <end position="294"/>
    </location>
</feature>
<dbReference type="PDBsum" id="3TQ0"/>
<evidence type="ECO:0007829" key="26">
    <source>
        <dbReference type="PDB" id="3TRO"/>
    </source>
</evidence>
<feature type="binding site" evidence="25">
    <location>
        <position position="44"/>
    </location>
    <ligand>
        <name>fumarate</name>
        <dbReference type="ChEBI" id="CHEBI:29806"/>
    </ligand>
</feature>
<feature type="binding site" evidence="21 31">
    <location>
        <position position="68"/>
    </location>
    <ligand>
        <name>orotate</name>
        <dbReference type="ChEBI" id="CHEBI:30839"/>
    </ligand>
</feature>
<feature type="binding site" evidence="20 21">
    <location>
        <position position="44"/>
    </location>
    <ligand>
        <name>FMN</name>
        <dbReference type="ChEBI" id="CHEBI:58210"/>
    </ligand>
</feature>
<evidence type="ECO:0007829" key="25">
    <source>
        <dbReference type="PDB" id="3TQ0"/>
    </source>
</evidence>
<dbReference type="KEGG" id="lma:LMJF_16_0530"/>
<dbReference type="Proteomes" id="UP000000542">
    <property type="component" value="Chromosome 16"/>
</dbReference>
<dbReference type="PDB" id="6EBS">
    <property type="method" value="X-ray"/>
    <property type="resolution" value="2.05 A"/>
    <property type="chains" value="A/B=1-320"/>
</dbReference>
<dbReference type="GO" id="GO:0006207">
    <property type="term" value="P:'de novo' pyrimidine nucleobase biosynthetic process"/>
    <property type="evidence" value="ECO:0000314"/>
    <property type="project" value="GeneDB"/>
</dbReference>
<feature type="binding site" evidence="25">
    <location>
        <position position="71"/>
    </location>
    <ligand>
        <name>fumarate</name>
        <dbReference type="ChEBI" id="CHEBI:29806"/>
    </ligand>
</feature>
<reference evidence="20" key="2">
    <citation type="submission" date="2009-04" db="PDB data bank">
        <title>Crystal Structure of Leishmania major Dihydroorotate dehydrogenase.</title>
        <authorList>
            <person name="Cordeiro A.T."/>
            <person name="Feliciano P.R."/>
            <person name="Nonato M.C."/>
        </authorList>
    </citation>
    <scope>X-RAY CRYSTALLOGRAPHY (2.00 ANGSTROMS) IN COMPLEX WITH FMN</scope>
</reference>
<dbReference type="GO" id="GO:0097014">
    <property type="term" value="C:ciliary plasm"/>
    <property type="evidence" value="ECO:0000266"/>
    <property type="project" value="GeneDB"/>
</dbReference>
<evidence type="ECO:0007829" key="27">
    <source>
        <dbReference type="PDB" id="4EF8"/>
    </source>
</evidence>
<evidence type="ECO:0000259" key="17">
    <source>
        <dbReference type="Pfam" id="PF01180"/>
    </source>
</evidence>
<dbReference type="InterPro" id="IPR013785">
    <property type="entry name" value="Aldolase_TIM"/>
</dbReference>
<dbReference type="PDB" id="3MHU">
    <property type="method" value="X-ray"/>
    <property type="resolution" value="1.85 A"/>
    <property type="chains" value="A/B=1-312"/>
</dbReference>
<evidence type="ECO:0007829" key="33">
    <source>
        <dbReference type="PDB" id="7MYD"/>
    </source>
</evidence>
<dbReference type="PDB" id="3GYE">
    <property type="method" value="X-ray"/>
    <property type="resolution" value="2.00 A"/>
    <property type="chains" value="A/B=1-320"/>
</dbReference>
<dbReference type="eggNOG" id="KOG1436">
    <property type="taxonomic scope" value="Eukaryota"/>
</dbReference>
<dbReference type="PANTHER" id="PTHR48109:SF1">
    <property type="entry name" value="DIHYDROOROTATE DEHYDROGENASE (FUMARATE)"/>
    <property type="match status" value="1"/>
</dbReference>